<dbReference type="GO" id="GO:0046872">
    <property type="term" value="F:metal ion binding"/>
    <property type="evidence" value="ECO:0007669"/>
    <property type="project" value="UniProtKB-KW"/>
</dbReference>
<evidence type="ECO:0000313" key="8">
    <source>
        <dbReference type="EMBL" id="KRL37553.1"/>
    </source>
</evidence>
<dbReference type="InterPro" id="IPR029065">
    <property type="entry name" value="Enolase_C-like"/>
</dbReference>
<dbReference type="UniPathway" id="UPA01057">
    <property type="reaction ID" value="UER00165"/>
</dbReference>
<dbReference type="GO" id="GO:0043748">
    <property type="term" value="F:O-succinylbenzoate synthase activity"/>
    <property type="evidence" value="ECO:0007669"/>
    <property type="project" value="UniProtKB-EC"/>
</dbReference>
<dbReference type="GO" id="GO:0009234">
    <property type="term" value="P:menaquinone biosynthetic process"/>
    <property type="evidence" value="ECO:0007669"/>
    <property type="project" value="UniProtKB-UniRule"/>
</dbReference>
<comment type="caution">
    <text evidence="8">The sequence shown here is derived from an EMBL/GenBank/DDBJ whole genome shotgun (WGS) entry which is preliminary data.</text>
</comment>
<dbReference type="NCBIfam" id="TIGR01928">
    <property type="entry name" value="menC_lowGC_arch"/>
    <property type="match status" value="1"/>
</dbReference>
<dbReference type="Pfam" id="PF02746">
    <property type="entry name" value="MR_MLE_N"/>
    <property type="match status" value="1"/>
</dbReference>
<dbReference type="SFLD" id="SFLDG00180">
    <property type="entry name" value="muconate_cycloisomerase"/>
    <property type="match status" value="1"/>
</dbReference>
<dbReference type="Pfam" id="PF13378">
    <property type="entry name" value="MR_MLE_C"/>
    <property type="match status" value="1"/>
</dbReference>
<dbReference type="Gene3D" id="3.20.20.120">
    <property type="entry name" value="Enolase-like C-terminal domain"/>
    <property type="match status" value="1"/>
</dbReference>
<dbReference type="PANTHER" id="PTHR48073:SF5">
    <property type="entry name" value="O-SUCCINYLBENZOATE SYNTHASE"/>
    <property type="match status" value="1"/>
</dbReference>
<evidence type="ECO:0000259" key="7">
    <source>
        <dbReference type="SMART" id="SM00922"/>
    </source>
</evidence>
<dbReference type="SUPFAM" id="SSF51604">
    <property type="entry name" value="Enolase C-terminal domain-like"/>
    <property type="match status" value="1"/>
</dbReference>
<keyword evidence="4" id="KW-0456">Lyase</keyword>
<comment type="cofactor">
    <cofactor evidence="1">
        <name>a divalent metal cation</name>
        <dbReference type="ChEBI" id="CHEBI:60240"/>
    </cofactor>
</comment>
<dbReference type="GO" id="GO:0016854">
    <property type="term" value="F:racemase and epimerase activity"/>
    <property type="evidence" value="ECO:0007669"/>
    <property type="project" value="UniProtKB-ARBA"/>
</dbReference>
<dbReference type="InterPro" id="IPR010197">
    <property type="entry name" value="OSBS/NAAAR"/>
</dbReference>
<evidence type="ECO:0000256" key="1">
    <source>
        <dbReference type="ARBA" id="ARBA00001968"/>
    </source>
</evidence>
<feature type="domain" description="Mandelate racemase/muconate lactonizing enzyme C-terminal" evidence="7">
    <location>
        <begin position="148"/>
        <end position="240"/>
    </location>
</feature>
<dbReference type="SFLD" id="SFLDS00001">
    <property type="entry name" value="Enolase"/>
    <property type="match status" value="1"/>
</dbReference>
<dbReference type="EC" id="4.2.1.113" evidence="5 6"/>
<dbReference type="SFLD" id="SFLDF00009">
    <property type="entry name" value="o-succinylbenzoate_synthase"/>
    <property type="match status" value="1"/>
</dbReference>
<dbReference type="STRING" id="1423812.FD20_GL000226"/>
<dbReference type="InterPro" id="IPR013341">
    <property type="entry name" value="Mandelate_racemase_N_dom"/>
</dbReference>
<name>A0A0R1PYL2_9LACO</name>
<dbReference type="PATRIC" id="fig|1423812.3.peg.228"/>
<dbReference type="InterPro" id="IPR036849">
    <property type="entry name" value="Enolase-like_C_sf"/>
</dbReference>
<dbReference type="InterPro" id="IPR029017">
    <property type="entry name" value="Enolase-like_N"/>
</dbReference>
<dbReference type="RefSeq" id="WP_057736833.1">
    <property type="nucleotide sequence ID" value="NZ_AZEG01000010.1"/>
</dbReference>
<protein>
    <recommendedName>
        <fullName evidence="5 6">o-succinylbenzoate synthase</fullName>
        <ecNumber evidence="5 6">4.2.1.113</ecNumber>
    </recommendedName>
</protein>
<evidence type="ECO:0000256" key="2">
    <source>
        <dbReference type="ARBA" id="ARBA00022723"/>
    </source>
</evidence>
<dbReference type="InterPro" id="IPR013342">
    <property type="entry name" value="Mandelate_racemase_C"/>
</dbReference>
<evidence type="ECO:0000256" key="5">
    <source>
        <dbReference type="ARBA" id="ARBA00029491"/>
    </source>
</evidence>
<accession>A0A0R1PYL2</accession>
<reference evidence="8 9" key="1">
    <citation type="journal article" date="2015" name="Genome Announc.">
        <title>Expanding the biotechnology potential of lactobacilli through comparative genomics of 213 strains and associated genera.</title>
        <authorList>
            <person name="Sun Z."/>
            <person name="Harris H.M."/>
            <person name="McCann A."/>
            <person name="Guo C."/>
            <person name="Argimon S."/>
            <person name="Zhang W."/>
            <person name="Yang X."/>
            <person name="Jeffery I.B."/>
            <person name="Cooney J.C."/>
            <person name="Kagawa T.F."/>
            <person name="Liu W."/>
            <person name="Song Y."/>
            <person name="Salvetti E."/>
            <person name="Wrobel A."/>
            <person name="Rasinkangas P."/>
            <person name="Parkhill J."/>
            <person name="Rea M.C."/>
            <person name="O'Sullivan O."/>
            <person name="Ritari J."/>
            <person name="Douillard F.P."/>
            <person name="Paul Ross R."/>
            <person name="Yang R."/>
            <person name="Briner A.E."/>
            <person name="Felis G.E."/>
            <person name="de Vos W.M."/>
            <person name="Barrangou R."/>
            <person name="Klaenhammer T.R."/>
            <person name="Caufield P.W."/>
            <person name="Cui Y."/>
            <person name="Zhang H."/>
            <person name="O'Toole P.W."/>
        </authorList>
    </citation>
    <scope>NUCLEOTIDE SEQUENCE [LARGE SCALE GENOMIC DNA]</scope>
    <source>
        <strain evidence="8 9">DSM 19971</strain>
    </source>
</reference>
<dbReference type="SUPFAM" id="SSF54826">
    <property type="entry name" value="Enolase N-terminal domain-like"/>
    <property type="match status" value="1"/>
</dbReference>
<evidence type="ECO:0000256" key="6">
    <source>
        <dbReference type="NCBIfam" id="TIGR01928"/>
    </source>
</evidence>
<dbReference type="AlphaFoldDB" id="A0A0R1PYL2"/>
<dbReference type="SMART" id="SM00922">
    <property type="entry name" value="MR_MLE"/>
    <property type="match status" value="1"/>
</dbReference>
<dbReference type="PANTHER" id="PTHR48073">
    <property type="entry name" value="O-SUCCINYLBENZOATE SYNTHASE-RELATED"/>
    <property type="match status" value="1"/>
</dbReference>
<organism evidence="8 9">
    <name type="scientific">Liquorilactobacillus uvarum DSM 19971</name>
    <dbReference type="NCBI Taxonomy" id="1423812"/>
    <lineage>
        <taxon>Bacteria</taxon>
        <taxon>Bacillati</taxon>
        <taxon>Bacillota</taxon>
        <taxon>Bacilli</taxon>
        <taxon>Lactobacillales</taxon>
        <taxon>Lactobacillaceae</taxon>
        <taxon>Liquorilactobacillus</taxon>
    </lineage>
</organism>
<keyword evidence="3" id="KW-0460">Magnesium</keyword>
<dbReference type="OrthoDB" id="9774531at2"/>
<dbReference type="Gene3D" id="3.30.390.10">
    <property type="entry name" value="Enolase-like, N-terminal domain"/>
    <property type="match status" value="1"/>
</dbReference>
<evidence type="ECO:0000313" key="9">
    <source>
        <dbReference type="Proteomes" id="UP000051155"/>
    </source>
</evidence>
<keyword evidence="2" id="KW-0479">Metal-binding</keyword>
<evidence type="ECO:0000256" key="4">
    <source>
        <dbReference type="ARBA" id="ARBA00023239"/>
    </source>
</evidence>
<sequence length="376" mass="41914">MKITHAKLLPYDLKLKKPFRTAHGTTHFRPITLIALSSDDEQWGYGELEAFAQPTYTPETQETARLVICRYLLPLLEGQELNCPEDVSKLFTVVQGNQMAKAALETAVWDLFAKHAQKNLSRLLSEHSQLSCRQSILVGISIGAQSNASKMISEITAAVEKGYQRIKLKITSTTEIEAFSRVRPLFPKIQFILDANSSFTLKNTAQLKKLEKIKLAMIEQPLDATDFTAHAELQKQIHVPICLDENIFSLDDVRTAYQLRSAQAINLKLSRVGGLANALQIIRFCNNHGLLVWCGGMLEGGIGRATNLALASLESLPFPGDISASDRYYQKDIIEEQFSLKNGKLTIPTDNGIGVTLKKNIQKRLLKQPNILKDTP</sequence>
<keyword evidence="9" id="KW-1185">Reference proteome</keyword>
<gene>
    <name evidence="8" type="ORF">FD20_GL000226</name>
</gene>
<proteinExistence type="predicted"/>
<dbReference type="UniPathway" id="UPA00079"/>
<dbReference type="EMBL" id="AZEG01000010">
    <property type="protein sequence ID" value="KRL37553.1"/>
    <property type="molecule type" value="Genomic_DNA"/>
</dbReference>
<dbReference type="Proteomes" id="UP000051155">
    <property type="component" value="Unassembled WGS sequence"/>
</dbReference>
<evidence type="ECO:0000256" key="3">
    <source>
        <dbReference type="ARBA" id="ARBA00022842"/>
    </source>
</evidence>